<dbReference type="PROSITE" id="PS50238">
    <property type="entry name" value="RHOGAP"/>
    <property type="match status" value="1"/>
</dbReference>
<dbReference type="InterPro" id="IPR008936">
    <property type="entry name" value="Rho_GTPase_activation_prot"/>
</dbReference>
<protein>
    <submittedName>
        <fullName evidence="2">RhoGAP domain-containing protein</fullName>
    </submittedName>
</protein>
<organism evidence="2 3">
    <name type="scientific">Hamiltosporidium tvaerminnensis</name>
    <dbReference type="NCBI Taxonomy" id="1176355"/>
    <lineage>
        <taxon>Eukaryota</taxon>
        <taxon>Fungi</taxon>
        <taxon>Fungi incertae sedis</taxon>
        <taxon>Microsporidia</taxon>
        <taxon>Dubosqiidae</taxon>
        <taxon>Hamiltosporidium</taxon>
    </lineage>
</organism>
<dbReference type="Proteomes" id="UP000292362">
    <property type="component" value="Unassembled WGS sequence"/>
</dbReference>
<dbReference type="SMART" id="SM00324">
    <property type="entry name" value="RhoGAP"/>
    <property type="match status" value="1"/>
</dbReference>
<dbReference type="GO" id="GO:0005096">
    <property type="term" value="F:GTPase activator activity"/>
    <property type="evidence" value="ECO:0007669"/>
    <property type="project" value="TreeGrafter"/>
</dbReference>
<dbReference type="Pfam" id="PF00620">
    <property type="entry name" value="RhoGAP"/>
    <property type="match status" value="1"/>
</dbReference>
<proteinExistence type="predicted"/>
<dbReference type="Gene3D" id="1.10.555.10">
    <property type="entry name" value="Rho GTPase activation protein"/>
    <property type="match status" value="1"/>
</dbReference>
<dbReference type="CDD" id="cd00159">
    <property type="entry name" value="RhoGAP"/>
    <property type="match status" value="1"/>
</dbReference>
<dbReference type="InterPro" id="IPR000198">
    <property type="entry name" value="RhoGAP_dom"/>
</dbReference>
<dbReference type="AlphaFoldDB" id="A0A4Q9L8Q4"/>
<dbReference type="PANTHER" id="PTHR45808:SF2">
    <property type="entry name" value="RHO GTPASE-ACTIVATING PROTEIN 68F"/>
    <property type="match status" value="1"/>
</dbReference>
<comment type="caution">
    <text evidence="2">The sequence shown here is derived from an EMBL/GenBank/DDBJ whole genome shotgun (WGS) entry which is preliminary data.</text>
</comment>
<evidence type="ECO:0000259" key="1">
    <source>
        <dbReference type="PROSITE" id="PS50238"/>
    </source>
</evidence>
<sequence length="246" mass="29817">MFYENLRLASKNFLGFYCCYKLYMLSVNNIKEYFIQIYRFVFFRRPKKIFYRKHVDEFIFELIDYLKIHGVNHPGIFRIPGNKIEYENIFKTIETDKTYEFEKYGIDTNAAILKLYIRKNLNGLIQKSIVPTLNRLFLGKVNSDEIKIIEKYFPFTFCEDSRKLLLAIFDMFTLISNNSHINRMTLEYLFIIFSPTIFPEMLIQDLEIIKEQIKFLNTTIFFEYNRIPDDIMIEMESFIRNIDFFC</sequence>
<reference evidence="2 3" key="1">
    <citation type="submission" date="2017-12" db="EMBL/GenBank/DDBJ databases">
        <authorList>
            <person name="Pombert J.-F."/>
            <person name="Haag K.L."/>
            <person name="Ebert D."/>
        </authorList>
    </citation>
    <scope>NUCLEOTIDE SEQUENCE [LARGE SCALE GENOMIC DNA]</scope>
    <source>
        <strain evidence="2">FI-OER-3-3</strain>
    </source>
</reference>
<dbReference type="SUPFAM" id="SSF48350">
    <property type="entry name" value="GTPase activation domain, GAP"/>
    <property type="match status" value="1"/>
</dbReference>
<dbReference type="VEuPathDB" id="MicrosporidiaDB:CWI37_0200p0020"/>
<dbReference type="GO" id="GO:0007264">
    <property type="term" value="P:small GTPase-mediated signal transduction"/>
    <property type="evidence" value="ECO:0007669"/>
    <property type="project" value="TreeGrafter"/>
</dbReference>
<dbReference type="EMBL" id="PITJ01000200">
    <property type="protein sequence ID" value="TBU03984.1"/>
    <property type="molecule type" value="Genomic_DNA"/>
</dbReference>
<name>A0A4Q9L8Q4_9MICR</name>
<accession>A0A4Q9L8Q4</accession>
<gene>
    <name evidence="2" type="ORF">CWI37_0200p0020</name>
</gene>
<feature type="domain" description="Rho-GAP" evidence="1">
    <location>
        <begin position="35"/>
        <end position="224"/>
    </location>
</feature>
<evidence type="ECO:0000313" key="3">
    <source>
        <dbReference type="Proteomes" id="UP000292362"/>
    </source>
</evidence>
<dbReference type="PANTHER" id="PTHR45808">
    <property type="entry name" value="RHO GTPASE-ACTIVATING PROTEIN 68F"/>
    <property type="match status" value="1"/>
</dbReference>
<evidence type="ECO:0000313" key="2">
    <source>
        <dbReference type="EMBL" id="TBU03984.1"/>
    </source>
</evidence>
<dbReference type="GO" id="GO:0005737">
    <property type="term" value="C:cytoplasm"/>
    <property type="evidence" value="ECO:0007669"/>
    <property type="project" value="TreeGrafter"/>
</dbReference>